<dbReference type="AlphaFoldDB" id="A0ABD0YR85"/>
<evidence type="ECO:0000313" key="2">
    <source>
        <dbReference type="EMBL" id="KAL1138466.1"/>
    </source>
</evidence>
<dbReference type="EMBL" id="JBFDAA010000003">
    <property type="protein sequence ID" value="KAL1138466.1"/>
    <property type="molecule type" value="Genomic_DNA"/>
</dbReference>
<evidence type="ECO:0000256" key="1">
    <source>
        <dbReference type="SAM" id="MobiDB-lite"/>
    </source>
</evidence>
<protein>
    <submittedName>
        <fullName evidence="2">Uncharacterized protein</fullName>
    </submittedName>
</protein>
<proteinExistence type="predicted"/>
<feature type="region of interest" description="Disordered" evidence="1">
    <location>
        <begin position="120"/>
        <end position="158"/>
    </location>
</feature>
<name>A0ABD0YR85_9HEMI</name>
<comment type="caution">
    <text evidence="2">The sequence shown here is derived from an EMBL/GenBank/DDBJ whole genome shotgun (WGS) entry which is preliminary data.</text>
</comment>
<sequence length="267" mass="28160">MGSLCAKTVLATASGPLIFFPVSQSLMCSAMVECIRSSIPRISLFDNSVPGSVVVDLAVLPRYPSQLVAVWFTSPAVNHAAEERIVCPTPARPLLMSAFVSAPPHSLRCTSLVGGRGYTGGSGSPGGSYPPPPSASPSQPQGPPYAPQPYRHPYQPGHHIRYASPQEATFPLTPSPLDGWKKVSQVWGKCETQTVGNRVGGCNIPSKGHKLVLSHTSGMGSGVFGLTIRVSIDGGLFASLENPSFPSHRTHALVFRSESQCDLIGTT</sequence>
<dbReference type="Proteomes" id="UP001558652">
    <property type="component" value="Unassembled WGS sequence"/>
</dbReference>
<evidence type="ECO:0000313" key="3">
    <source>
        <dbReference type="Proteomes" id="UP001558652"/>
    </source>
</evidence>
<keyword evidence="3" id="KW-1185">Reference proteome</keyword>
<feature type="compositionally biased region" description="Pro residues" evidence="1">
    <location>
        <begin position="128"/>
        <end position="147"/>
    </location>
</feature>
<organism evidence="2 3">
    <name type="scientific">Ranatra chinensis</name>
    <dbReference type="NCBI Taxonomy" id="642074"/>
    <lineage>
        <taxon>Eukaryota</taxon>
        <taxon>Metazoa</taxon>
        <taxon>Ecdysozoa</taxon>
        <taxon>Arthropoda</taxon>
        <taxon>Hexapoda</taxon>
        <taxon>Insecta</taxon>
        <taxon>Pterygota</taxon>
        <taxon>Neoptera</taxon>
        <taxon>Paraneoptera</taxon>
        <taxon>Hemiptera</taxon>
        <taxon>Heteroptera</taxon>
        <taxon>Panheteroptera</taxon>
        <taxon>Nepomorpha</taxon>
        <taxon>Nepidae</taxon>
        <taxon>Ranatrinae</taxon>
        <taxon>Ranatra</taxon>
    </lineage>
</organism>
<accession>A0ABD0YR85</accession>
<reference evidence="2 3" key="1">
    <citation type="submission" date="2024-07" db="EMBL/GenBank/DDBJ databases">
        <title>Chromosome-level genome assembly of the water stick insect Ranatra chinensis (Heteroptera: Nepidae).</title>
        <authorList>
            <person name="Liu X."/>
        </authorList>
    </citation>
    <scope>NUCLEOTIDE SEQUENCE [LARGE SCALE GENOMIC DNA]</scope>
    <source>
        <strain evidence="2">Cailab_2021Rc</strain>
        <tissue evidence="2">Muscle</tissue>
    </source>
</reference>
<gene>
    <name evidence="2" type="ORF">AAG570_008529</name>
</gene>